<name>A0A5M3MXJ7_CONPW</name>
<keyword evidence="3" id="KW-1185">Reference proteome</keyword>
<feature type="region of interest" description="Disordered" evidence="1">
    <location>
        <begin position="1"/>
        <end position="118"/>
    </location>
</feature>
<evidence type="ECO:0000313" key="2">
    <source>
        <dbReference type="EMBL" id="EIW83351.1"/>
    </source>
</evidence>
<sequence length="197" mass="20390">MSSSSRRPRHSLRNLPLARLSQSQLKKAAKHARTERRKAERTSSKGLASGASGTDSPRPLTPATGIDSEAEPASAPGSVAGSRIPSGAGIKTRVVREQGPASDADIELTTSGVTSGAEDVEVKVVEPVKTAAPIAALPSAPTPVPTQLTPKMNGSTPAKDEKKIAEAAEVAPRKEKEAPTQANSEKPQQLPPVEKSA</sequence>
<feature type="compositionally biased region" description="Basic and acidic residues" evidence="1">
    <location>
        <begin position="158"/>
        <end position="178"/>
    </location>
</feature>
<feature type="compositionally biased region" description="Basic residues" evidence="1">
    <location>
        <begin position="1"/>
        <end position="12"/>
    </location>
</feature>
<evidence type="ECO:0000256" key="1">
    <source>
        <dbReference type="SAM" id="MobiDB-lite"/>
    </source>
</evidence>
<organism evidence="2 3">
    <name type="scientific">Coniophora puteana (strain RWD-64-598)</name>
    <name type="common">Brown rot fungus</name>
    <dbReference type="NCBI Taxonomy" id="741705"/>
    <lineage>
        <taxon>Eukaryota</taxon>
        <taxon>Fungi</taxon>
        <taxon>Dikarya</taxon>
        <taxon>Basidiomycota</taxon>
        <taxon>Agaricomycotina</taxon>
        <taxon>Agaricomycetes</taxon>
        <taxon>Agaricomycetidae</taxon>
        <taxon>Boletales</taxon>
        <taxon>Coniophorineae</taxon>
        <taxon>Coniophoraceae</taxon>
        <taxon>Coniophora</taxon>
    </lineage>
</organism>
<reference evidence="3" key="1">
    <citation type="journal article" date="2012" name="Science">
        <title>The Paleozoic origin of enzymatic lignin decomposition reconstructed from 31 fungal genomes.</title>
        <authorList>
            <person name="Floudas D."/>
            <person name="Binder M."/>
            <person name="Riley R."/>
            <person name="Barry K."/>
            <person name="Blanchette R.A."/>
            <person name="Henrissat B."/>
            <person name="Martinez A.T."/>
            <person name="Otillar R."/>
            <person name="Spatafora J.W."/>
            <person name="Yadav J.S."/>
            <person name="Aerts A."/>
            <person name="Benoit I."/>
            <person name="Boyd A."/>
            <person name="Carlson A."/>
            <person name="Copeland A."/>
            <person name="Coutinho P.M."/>
            <person name="de Vries R.P."/>
            <person name="Ferreira P."/>
            <person name="Findley K."/>
            <person name="Foster B."/>
            <person name="Gaskell J."/>
            <person name="Glotzer D."/>
            <person name="Gorecki P."/>
            <person name="Heitman J."/>
            <person name="Hesse C."/>
            <person name="Hori C."/>
            <person name="Igarashi K."/>
            <person name="Jurgens J.A."/>
            <person name="Kallen N."/>
            <person name="Kersten P."/>
            <person name="Kohler A."/>
            <person name="Kuees U."/>
            <person name="Kumar T.K.A."/>
            <person name="Kuo A."/>
            <person name="LaButti K."/>
            <person name="Larrondo L.F."/>
            <person name="Lindquist E."/>
            <person name="Ling A."/>
            <person name="Lombard V."/>
            <person name="Lucas S."/>
            <person name="Lundell T."/>
            <person name="Martin R."/>
            <person name="McLaughlin D.J."/>
            <person name="Morgenstern I."/>
            <person name="Morin E."/>
            <person name="Murat C."/>
            <person name="Nagy L.G."/>
            <person name="Nolan M."/>
            <person name="Ohm R.A."/>
            <person name="Patyshakuliyeva A."/>
            <person name="Rokas A."/>
            <person name="Ruiz-Duenas F.J."/>
            <person name="Sabat G."/>
            <person name="Salamov A."/>
            <person name="Samejima M."/>
            <person name="Schmutz J."/>
            <person name="Slot J.C."/>
            <person name="St John F."/>
            <person name="Stenlid J."/>
            <person name="Sun H."/>
            <person name="Sun S."/>
            <person name="Syed K."/>
            <person name="Tsang A."/>
            <person name="Wiebenga A."/>
            <person name="Young D."/>
            <person name="Pisabarro A."/>
            <person name="Eastwood D.C."/>
            <person name="Martin F."/>
            <person name="Cullen D."/>
            <person name="Grigoriev I.V."/>
            <person name="Hibbett D.S."/>
        </authorList>
    </citation>
    <scope>NUCLEOTIDE SEQUENCE [LARGE SCALE GENOMIC DNA]</scope>
    <source>
        <strain evidence="3">RWD-64-598 SS2</strain>
    </source>
</reference>
<dbReference type="EMBL" id="JH711576">
    <property type="protein sequence ID" value="EIW83351.1"/>
    <property type="molecule type" value="Genomic_DNA"/>
</dbReference>
<accession>A0A5M3MXJ7</accession>
<gene>
    <name evidence="2" type="ORF">CONPUDRAFT_152381</name>
</gene>
<dbReference type="KEGG" id="cput:CONPUDRAFT_152381"/>
<feature type="compositionally biased region" description="Basic residues" evidence="1">
    <location>
        <begin position="27"/>
        <end position="36"/>
    </location>
</feature>
<dbReference type="RefSeq" id="XP_007767134.1">
    <property type="nucleotide sequence ID" value="XM_007768944.1"/>
</dbReference>
<proteinExistence type="predicted"/>
<feature type="region of interest" description="Disordered" evidence="1">
    <location>
        <begin position="136"/>
        <end position="197"/>
    </location>
</feature>
<feature type="compositionally biased region" description="Polar residues" evidence="1">
    <location>
        <begin position="145"/>
        <end position="156"/>
    </location>
</feature>
<evidence type="ECO:0000313" key="3">
    <source>
        <dbReference type="Proteomes" id="UP000053558"/>
    </source>
</evidence>
<protein>
    <submittedName>
        <fullName evidence="2">Uncharacterized protein</fullName>
    </submittedName>
</protein>
<dbReference type="GeneID" id="19202989"/>
<dbReference type="Proteomes" id="UP000053558">
    <property type="component" value="Unassembled WGS sequence"/>
</dbReference>
<comment type="caution">
    <text evidence="2">The sequence shown here is derived from an EMBL/GenBank/DDBJ whole genome shotgun (WGS) entry which is preliminary data.</text>
</comment>
<dbReference type="AlphaFoldDB" id="A0A5M3MXJ7"/>